<keyword evidence="2" id="KW-0732">Signal</keyword>
<dbReference type="AlphaFoldDB" id="A0A9N8ECT2"/>
<gene>
    <name evidence="3" type="ORF">SEMRO_901_G218040.1</name>
</gene>
<dbReference type="Proteomes" id="UP001153069">
    <property type="component" value="Unassembled WGS sequence"/>
</dbReference>
<name>A0A9N8ECT2_9STRA</name>
<organism evidence="3 4">
    <name type="scientific">Seminavis robusta</name>
    <dbReference type="NCBI Taxonomy" id="568900"/>
    <lineage>
        <taxon>Eukaryota</taxon>
        <taxon>Sar</taxon>
        <taxon>Stramenopiles</taxon>
        <taxon>Ochrophyta</taxon>
        <taxon>Bacillariophyta</taxon>
        <taxon>Bacillariophyceae</taxon>
        <taxon>Bacillariophycidae</taxon>
        <taxon>Naviculales</taxon>
        <taxon>Naviculaceae</taxon>
        <taxon>Seminavis</taxon>
    </lineage>
</organism>
<protein>
    <submittedName>
        <fullName evidence="3">Uncharacterized protein</fullName>
    </submittedName>
</protein>
<feature type="compositionally biased region" description="Low complexity" evidence="1">
    <location>
        <begin position="80"/>
        <end position="106"/>
    </location>
</feature>
<evidence type="ECO:0000256" key="1">
    <source>
        <dbReference type="SAM" id="MobiDB-lite"/>
    </source>
</evidence>
<feature type="compositionally biased region" description="Basic residues" evidence="1">
    <location>
        <begin position="69"/>
        <end position="79"/>
    </location>
</feature>
<evidence type="ECO:0000313" key="3">
    <source>
        <dbReference type="EMBL" id="CAB9518040.1"/>
    </source>
</evidence>
<proteinExistence type="predicted"/>
<feature type="region of interest" description="Disordered" evidence="1">
    <location>
        <begin position="69"/>
        <end position="120"/>
    </location>
</feature>
<evidence type="ECO:0000313" key="4">
    <source>
        <dbReference type="Proteomes" id="UP001153069"/>
    </source>
</evidence>
<sequence>MSGKSAALRALLLALLTLWTGKPLNAFSPVPCLPSERRVKGTPHHGLWAISSRELRKREEGEKRVLLERRKKAAKRKLGKTATSTTTGKKTTSDASSSIGTKVKSTSVKKQKSKASLTQRLQRATAKAKAAAIEADYASKKQQVLEESSAKRPFSNSTATATRSSSTSSTRTSSTTEQPRLATLTQLTRIIDKELRAASDGTATFNVHGTTNPPPGITRDSMRSLLEENDAQWQKSQRQQQRAALAFGVNLTTTTTSATTNAHLVKHVAVVISKPLVQDQVTLEYACRLRTLAKAMQSDNSHEEENKKTSEEEEEEGDATNNEEGPYQPTVICFLGGTCSGNLVSDADAGYIYFKHLCEANQISLEGVDILLEKTTLGKGALKHVMRHLMKEYVPEWLKEPVRRTQGVATDSDDYEDEDDMEDDYHHRIIPTPFSVSRNKVQLHFTLFSSDYDLCRINDIHYRSPQQSVLRHLLELEQEGRGGNSNRGMVQTTWSYRFSTYPYVHFKDAMTAHLGKCYLLAEELTPVLVNIRGVVDGTEFFQRDNYRVLVSIRRSFVNDMEHFYKSQPSLKSTLRQYVSNSDYPLDVVLEGALLSLGRCLDLVRPAGLLIGYVPKDDWKTAERVLQHAVRQLRDACDPDHPLDPTDWGKLDHCYYDNGAGSKSATDFSENDLMELTQWRIQEEGDDDEEM</sequence>
<dbReference type="OrthoDB" id="43011at2759"/>
<feature type="compositionally biased region" description="Basic and acidic residues" evidence="1">
    <location>
        <begin position="300"/>
        <end position="310"/>
    </location>
</feature>
<evidence type="ECO:0000256" key="2">
    <source>
        <dbReference type="SAM" id="SignalP"/>
    </source>
</evidence>
<comment type="caution">
    <text evidence="3">The sequence shown here is derived from an EMBL/GenBank/DDBJ whole genome shotgun (WGS) entry which is preliminary data.</text>
</comment>
<keyword evidence="4" id="KW-1185">Reference proteome</keyword>
<feature type="chain" id="PRO_5040295674" evidence="2">
    <location>
        <begin position="27"/>
        <end position="690"/>
    </location>
</feature>
<feature type="signal peptide" evidence="2">
    <location>
        <begin position="1"/>
        <end position="26"/>
    </location>
</feature>
<feature type="compositionally biased region" description="Low complexity" evidence="1">
    <location>
        <begin position="157"/>
        <end position="176"/>
    </location>
</feature>
<dbReference type="EMBL" id="CAICTM010000899">
    <property type="protein sequence ID" value="CAB9518040.1"/>
    <property type="molecule type" value="Genomic_DNA"/>
</dbReference>
<feature type="region of interest" description="Disordered" evidence="1">
    <location>
        <begin position="140"/>
        <end position="183"/>
    </location>
</feature>
<feature type="region of interest" description="Disordered" evidence="1">
    <location>
        <begin position="296"/>
        <end position="326"/>
    </location>
</feature>
<reference evidence="3" key="1">
    <citation type="submission" date="2020-06" db="EMBL/GenBank/DDBJ databases">
        <authorList>
            <consortium name="Plant Systems Biology data submission"/>
        </authorList>
    </citation>
    <scope>NUCLEOTIDE SEQUENCE</scope>
    <source>
        <strain evidence="3">D6</strain>
    </source>
</reference>
<accession>A0A9N8ECT2</accession>